<dbReference type="PATRIC" id="fig|270351.10.peg.7244"/>
<dbReference type="GO" id="GO:0005886">
    <property type="term" value="C:plasma membrane"/>
    <property type="evidence" value="ECO:0007669"/>
    <property type="project" value="UniProtKB-SubCell"/>
</dbReference>
<proteinExistence type="inferred from homology"/>
<evidence type="ECO:0000313" key="10">
    <source>
        <dbReference type="EMBL" id="BAQ50096.1"/>
    </source>
</evidence>
<keyword evidence="10" id="KW-0614">Plasmid</keyword>
<keyword evidence="4" id="KW-1003">Cell membrane</keyword>
<geneLocation type="plasmid" evidence="11">
    <name>pMaq22A_2p DNA</name>
</geneLocation>
<dbReference type="GO" id="GO:0055085">
    <property type="term" value="P:transmembrane transport"/>
    <property type="evidence" value="ECO:0007669"/>
    <property type="project" value="InterPro"/>
</dbReference>
<feature type="domain" description="ABC transmembrane type-1" evidence="9">
    <location>
        <begin position="76"/>
        <end position="284"/>
    </location>
</feature>
<dbReference type="KEGG" id="maqu:Maq22A_2p41660"/>
<evidence type="ECO:0000256" key="3">
    <source>
        <dbReference type="ARBA" id="ARBA00022448"/>
    </source>
</evidence>
<comment type="similarity">
    <text evidence="2">Belongs to the binding-protein-dependent transport system permease family. CysTW subfamily.</text>
</comment>
<dbReference type="Pfam" id="PF00528">
    <property type="entry name" value="BPD_transp_1"/>
    <property type="match status" value="1"/>
</dbReference>
<feature type="transmembrane region" description="Helical" evidence="8">
    <location>
        <begin position="83"/>
        <end position="104"/>
    </location>
</feature>
<keyword evidence="6 8" id="KW-1133">Transmembrane helix</keyword>
<feature type="transmembrane region" description="Helical" evidence="8">
    <location>
        <begin position="213"/>
        <end position="235"/>
    </location>
</feature>
<feature type="transmembrane region" description="Helical" evidence="8">
    <location>
        <begin position="263"/>
        <end position="286"/>
    </location>
</feature>
<dbReference type="Proteomes" id="UP000061432">
    <property type="component" value="Plasmid pMaq22A_2p"/>
</dbReference>
<dbReference type="SUPFAM" id="SSF161098">
    <property type="entry name" value="MetI-like"/>
    <property type="match status" value="1"/>
</dbReference>
<feature type="transmembrane region" description="Helical" evidence="8">
    <location>
        <begin position="25"/>
        <end position="45"/>
    </location>
</feature>
<dbReference type="PANTHER" id="PTHR42929">
    <property type="entry name" value="INNER MEMBRANE ABC TRANSPORTER PERMEASE PROTEIN YDCU-RELATED-RELATED"/>
    <property type="match status" value="1"/>
</dbReference>
<dbReference type="EMBL" id="AP014706">
    <property type="protein sequence ID" value="BAQ50096.1"/>
    <property type="molecule type" value="Genomic_DNA"/>
</dbReference>
<evidence type="ECO:0000256" key="1">
    <source>
        <dbReference type="ARBA" id="ARBA00004651"/>
    </source>
</evidence>
<evidence type="ECO:0000256" key="8">
    <source>
        <dbReference type="RuleBase" id="RU363032"/>
    </source>
</evidence>
<feature type="transmembrane region" description="Helical" evidence="8">
    <location>
        <begin position="164"/>
        <end position="184"/>
    </location>
</feature>
<dbReference type="RefSeq" id="WP_082743028.1">
    <property type="nucleotide sequence ID" value="NZ_AP014706.1"/>
</dbReference>
<evidence type="ECO:0000256" key="4">
    <source>
        <dbReference type="ARBA" id="ARBA00022475"/>
    </source>
</evidence>
<feature type="transmembrane region" description="Helical" evidence="8">
    <location>
        <begin position="111"/>
        <end position="131"/>
    </location>
</feature>
<accession>A0A0C6FBI6</accession>
<evidence type="ECO:0000256" key="5">
    <source>
        <dbReference type="ARBA" id="ARBA00022692"/>
    </source>
</evidence>
<evidence type="ECO:0000313" key="11">
    <source>
        <dbReference type="Proteomes" id="UP000061432"/>
    </source>
</evidence>
<keyword evidence="3 8" id="KW-0813">Transport</keyword>
<dbReference type="AlphaFoldDB" id="A0A0C6FBI6"/>
<name>A0A0C6FBI6_9HYPH</name>
<reference evidence="10 11" key="1">
    <citation type="journal article" date="2015" name="Genome Announc.">
        <title>Complete Genome Sequence of Methylobacterium aquaticum Strain 22A, Isolated from Racomitrium japonicum Moss.</title>
        <authorList>
            <person name="Tani A."/>
            <person name="Ogura Y."/>
            <person name="Hayashi T."/>
            <person name="Kimbara K."/>
        </authorList>
    </citation>
    <scope>NUCLEOTIDE SEQUENCE [LARGE SCALE GENOMIC DNA]</scope>
    <source>
        <strain evidence="10 11">MA-22A</strain>
        <plasmid evidence="11">Plasmid pMaq22A_2p DNA</plasmid>
    </source>
</reference>
<dbReference type="PANTHER" id="PTHR42929:SF5">
    <property type="entry name" value="ABC TRANSPORTER PERMEASE PROTEIN"/>
    <property type="match status" value="1"/>
</dbReference>
<protein>
    <submittedName>
        <fullName evidence="10">ABC transporter permease</fullName>
    </submittedName>
</protein>
<evidence type="ECO:0000256" key="6">
    <source>
        <dbReference type="ARBA" id="ARBA00022989"/>
    </source>
</evidence>
<sequence>MSVPATVSAASAQARWPRLRRPDPVALMALPAFAYLAASYGWPLIALLGHSLSGPDGISLAPFAQFLSDPYSWRVIGNTVRSALFVTLVCLLAGYPAAIALARARGAVQALLLLSVILPLSVGVVVKAYAWQIVLRRDGVVSQSLVGLGIWDAPQRLLFTETGLVIGAANVFLPFMILPIYSVIRLIDPRLSEAAATLGASPARRFLTVTLPLTLPGIVSGIAFVFSLAVSMYVVPSLVIGDRYQTLATLTGRAFLFMRDERLGSTTAVILLAFAVAVVVGSTALARRLGGGGRS</sequence>
<evidence type="ECO:0000256" key="7">
    <source>
        <dbReference type="ARBA" id="ARBA00023136"/>
    </source>
</evidence>
<reference evidence="11" key="2">
    <citation type="submission" date="2015-01" db="EMBL/GenBank/DDBJ databases">
        <title>Complete genome sequence of Methylobacterium aquaticum strain 22A.</title>
        <authorList>
            <person name="Tani A."/>
            <person name="Ogura Y."/>
            <person name="Hayashi T."/>
        </authorList>
    </citation>
    <scope>NUCLEOTIDE SEQUENCE [LARGE SCALE GENOMIC DNA]</scope>
    <source>
        <strain evidence="11">MA-22A</strain>
        <plasmid evidence="11">Plasmid pMaq22A_2p DNA</plasmid>
    </source>
</reference>
<keyword evidence="7 8" id="KW-0472">Membrane</keyword>
<dbReference type="CDD" id="cd06261">
    <property type="entry name" value="TM_PBP2"/>
    <property type="match status" value="1"/>
</dbReference>
<dbReference type="Gene3D" id="1.10.3720.10">
    <property type="entry name" value="MetI-like"/>
    <property type="match status" value="1"/>
</dbReference>
<dbReference type="InterPro" id="IPR000515">
    <property type="entry name" value="MetI-like"/>
</dbReference>
<evidence type="ECO:0000259" key="9">
    <source>
        <dbReference type="PROSITE" id="PS50928"/>
    </source>
</evidence>
<gene>
    <name evidence="10" type="ORF">Maq22A_2p41660</name>
</gene>
<comment type="subcellular location">
    <subcellularLocation>
        <location evidence="1 8">Cell membrane</location>
        <topology evidence="1 8">Multi-pass membrane protein</topology>
    </subcellularLocation>
</comment>
<organism evidence="10 11">
    <name type="scientific">Methylobacterium aquaticum</name>
    <dbReference type="NCBI Taxonomy" id="270351"/>
    <lineage>
        <taxon>Bacteria</taxon>
        <taxon>Pseudomonadati</taxon>
        <taxon>Pseudomonadota</taxon>
        <taxon>Alphaproteobacteria</taxon>
        <taxon>Hyphomicrobiales</taxon>
        <taxon>Methylobacteriaceae</taxon>
        <taxon>Methylobacterium</taxon>
    </lineage>
</organism>
<dbReference type="PROSITE" id="PS50928">
    <property type="entry name" value="ABC_TM1"/>
    <property type="match status" value="1"/>
</dbReference>
<keyword evidence="5 8" id="KW-0812">Transmembrane</keyword>
<evidence type="ECO:0000256" key="2">
    <source>
        <dbReference type="ARBA" id="ARBA00007069"/>
    </source>
</evidence>
<dbReference type="InterPro" id="IPR035906">
    <property type="entry name" value="MetI-like_sf"/>
</dbReference>